<name>A0A1I0CF26_9GAMM</name>
<dbReference type="CDD" id="cd06257">
    <property type="entry name" value="DnaJ"/>
    <property type="match status" value="1"/>
</dbReference>
<sequence>MNELIKRLEVIQLALSLSDKSLINSQLEPLISHPSSSHIQDIIDTLQKAEFNHAHKLINEFITKKHGLIEIESIELSTLKLELIQLDESVQCLRDNIGEITLIIDDFNKEHQYYLGELISEILGIKKQIADLRLKQFELKHHVIKNKLSQKNKQINEIKEKIRELEQLLETTEFFSDEYETIKLEINSKSSLLNQAKIEFDVLYEKAKIENDIFESSESVKQAREEQKESENDYKKYHAENDDEQIKRKPQSEEAKKRLKELYRKASRLCHPDKVKDDMKSYAHELMVEINKAYNTGDIERLQELLMSAENGFLVKTTSFLSLDIHQLKQSIKERKATLASLSSQLTALETDSTWCLIQTIANWKEYFDIQIANLEQTKIKLMSVSQELSLSIEQEKITLEEELKHNHLQNEVAEPTEQSNPIKNSTSPNDSYWNSAF</sequence>
<dbReference type="SUPFAM" id="SSF46565">
    <property type="entry name" value="Chaperone J-domain"/>
    <property type="match status" value="1"/>
</dbReference>
<dbReference type="RefSeq" id="WP_093319457.1">
    <property type="nucleotide sequence ID" value="NZ_FOHV01000010.1"/>
</dbReference>
<reference evidence="5" key="1">
    <citation type="submission" date="2016-10" db="EMBL/GenBank/DDBJ databases">
        <authorList>
            <person name="Varghese N."/>
            <person name="Submissions S."/>
        </authorList>
    </citation>
    <scope>NUCLEOTIDE SEQUENCE [LARGE SCALE GENOMIC DNA]</scope>
    <source>
        <strain evidence="5">DSM 18579</strain>
    </source>
</reference>
<dbReference type="STRING" id="1123402.SAMN02583745_01601"/>
<dbReference type="Proteomes" id="UP000242642">
    <property type="component" value="Unassembled WGS sequence"/>
</dbReference>
<evidence type="ECO:0000256" key="2">
    <source>
        <dbReference type="SAM" id="Coils"/>
    </source>
</evidence>
<keyword evidence="1" id="KW-0143">Chaperone</keyword>
<feature type="compositionally biased region" description="Basic and acidic residues" evidence="3">
    <location>
        <begin position="221"/>
        <end position="254"/>
    </location>
</feature>
<dbReference type="InterPro" id="IPR001623">
    <property type="entry name" value="DnaJ_domain"/>
</dbReference>
<feature type="region of interest" description="Disordered" evidence="3">
    <location>
        <begin position="413"/>
        <end position="438"/>
    </location>
</feature>
<gene>
    <name evidence="4" type="ORF">SAMN02583745_01601</name>
</gene>
<feature type="compositionally biased region" description="Polar residues" evidence="3">
    <location>
        <begin position="417"/>
        <end position="438"/>
    </location>
</feature>
<feature type="region of interest" description="Disordered" evidence="3">
    <location>
        <begin position="218"/>
        <end position="254"/>
    </location>
</feature>
<evidence type="ECO:0000313" key="4">
    <source>
        <dbReference type="EMBL" id="SET17704.1"/>
    </source>
</evidence>
<dbReference type="InterPro" id="IPR036869">
    <property type="entry name" value="J_dom_sf"/>
</dbReference>
<keyword evidence="2" id="KW-0175">Coiled coil</keyword>
<evidence type="ECO:0000256" key="3">
    <source>
        <dbReference type="SAM" id="MobiDB-lite"/>
    </source>
</evidence>
<dbReference type="OrthoDB" id="6594059at2"/>
<evidence type="ECO:0000256" key="1">
    <source>
        <dbReference type="ARBA" id="ARBA00023186"/>
    </source>
</evidence>
<accession>A0A1I0CF26</accession>
<evidence type="ECO:0000313" key="5">
    <source>
        <dbReference type="Proteomes" id="UP000242642"/>
    </source>
</evidence>
<dbReference type="Gene3D" id="1.10.287.110">
    <property type="entry name" value="DnaJ domain"/>
    <property type="match status" value="1"/>
</dbReference>
<evidence type="ECO:0008006" key="6">
    <source>
        <dbReference type="Google" id="ProtNLM"/>
    </source>
</evidence>
<dbReference type="AlphaFoldDB" id="A0A1I0CF26"/>
<keyword evidence="5" id="KW-1185">Reference proteome</keyword>
<protein>
    <recommendedName>
        <fullName evidence="6">DnaJ domain-containing protein</fullName>
    </recommendedName>
</protein>
<proteinExistence type="predicted"/>
<feature type="coiled-coil region" evidence="2">
    <location>
        <begin position="141"/>
        <end position="171"/>
    </location>
</feature>
<organism evidence="4 5">
    <name type="scientific">Thorsellia anophelis DSM 18579</name>
    <dbReference type="NCBI Taxonomy" id="1123402"/>
    <lineage>
        <taxon>Bacteria</taxon>
        <taxon>Pseudomonadati</taxon>
        <taxon>Pseudomonadota</taxon>
        <taxon>Gammaproteobacteria</taxon>
        <taxon>Enterobacterales</taxon>
        <taxon>Thorselliaceae</taxon>
        <taxon>Thorsellia</taxon>
    </lineage>
</organism>
<dbReference type="EMBL" id="FOHV01000010">
    <property type="protein sequence ID" value="SET17704.1"/>
    <property type="molecule type" value="Genomic_DNA"/>
</dbReference>